<evidence type="ECO:0000256" key="3">
    <source>
        <dbReference type="ARBA" id="ARBA00011738"/>
    </source>
</evidence>
<evidence type="ECO:0000313" key="9">
    <source>
        <dbReference type="Proteomes" id="UP001610063"/>
    </source>
</evidence>
<evidence type="ECO:0000256" key="2">
    <source>
        <dbReference type="ARBA" id="ARBA00010644"/>
    </source>
</evidence>
<proteinExistence type="inferred from homology"/>
<dbReference type="GO" id="GO:0004109">
    <property type="term" value="F:coproporphyrinogen oxidase activity"/>
    <property type="evidence" value="ECO:0007669"/>
    <property type="project" value="UniProtKB-EC"/>
</dbReference>
<dbReference type="PANTHER" id="PTHR10755">
    <property type="entry name" value="COPROPORPHYRINOGEN III OXIDASE, MITOCHONDRIAL"/>
    <property type="match status" value="1"/>
</dbReference>
<dbReference type="RefSeq" id="WP_395416233.1">
    <property type="nucleotide sequence ID" value="NZ_JBIPKE010000012.1"/>
</dbReference>
<accession>A0ABW7N502</accession>
<dbReference type="PANTHER" id="PTHR10755:SF0">
    <property type="entry name" value="OXYGEN-DEPENDENT COPROPORPHYRINOGEN-III OXIDASE, MITOCHONDRIAL"/>
    <property type="match status" value="1"/>
</dbReference>
<comment type="similarity">
    <text evidence="2">Belongs to the aerobic coproporphyrinogen-III oxidase family.</text>
</comment>
<dbReference type="InterPro" id="IPR036406">
    <property type="entry name" value="Coprogen_oxidase_aer_sf"/>
</dbReference>
<evidence type="ECO:0000256" key="4">
    <source>
        <dbReference type="ARBA" id="ARBA00012869"/>
    </source>
</evidence>
<dbReference type="PIRSF" id="PIRSF000166">
    <property type="entry name" value="Coproporphyri_ox"/>
    <property type="match status" value="1"/>
</dbReference>
<evidence type="ECO:0000313" key="8">
    <source>
        <dbReference type="EMBL" id="MFH6982542.1"/>
    </source>
</evidence>
<keyword evidence="9" id="KW-1185">Reference proteome</keyword>
<dbReference type="EMBL" id="JBIPKE010000012">
    <property type="protein sequence ID" value="MFH6982542.1"/>
    <property type="molecule type" value="Genomic_DNA"/>
</dbReference>
<dbReference type="PROSITE" id="PS01021">
    <property type="entry name" value="COPROGEN_OXIDASE"/>
    <property type="match status" value="1"/>
</dbReference>
<dbReference type="NCBIfam" id="NF003727">
    <property type="entry name" value="PRK05330.1"/>
    <property type="match status" value="1"/>
</dbReference>
<dbReference type="PRINTS" id="PR00073">
    <property type="entry name" value="COPRGNOXDASE"/>
</dbReference>
<evidence type="ECO:0000256" key="1">
    <source>
        <dbReference type="ARBA" id="ARBA00005168"/>
    </source>
</evidence>
<sequence>MEQRKQVENWFKNLQDQICSGLTTLDGKSQFREDLWDRAEGGGGRTRVITNGNLIEKGGVNFSAVHGPLPEKIQKGLALSPSEFYATGVSIVLHPVNPWMPIIHMNVRYFETTPLDQNEKGTYWFGGGIDLTPHYITPEDGGYFHHQLKAVCDQTDPSFYPRFKQWADDYFYIRHRKETRGVGGIFYDRLHPETEEKSFNTLWAFQQNVGNTFLPLYEYYAHKYREKPYEEAHKNWQMVRRGRYVEFNLVWDKGTKFGLDTDGRTESILMSMPPLAQWHYDHQPQANSPEAETLKWLKKDINWLDHA</sequence>
<dbReference type="Pfam" id="PF01218">
    <property type="entry name" value="Coprogen_oxidas"/>
    <property type="match status" value="1"/>
</dbReference>
<dbReference type="InterPro" id="IPR001260">
    <property type="entry name" value="Coprogen_oxidase_aer"/>
</dbReference>
<dbReference type="Gene3D" id="3.40.1500.10">
    <property type="entry name" value="Coproporphyrinogen III oxidase, aerobic"/>
    <property type="match status" value="1"/>
</dbReference>
<comment type="caution">
    <text evidence="8">The sequence shown here is derived from an EMBL/GenBank/DDBJ whole genome shotgun (WGS) entry which is preliminary data.</text>
</comment>
<gene>
    <name evidence="8" type="primary">hemF</name>
    <name evidence="8" type="ORF">ACHKAR_03785</name>
</gene>
<reference evidence="8 9" key="1">
    <citation type="journal article" date="2013" name="Int. J. Syst. Evol. Microbiol.">
        <title>Marinoscillum luteum sp. nov., isolated from marine sediment.</title>
        <authorList>
            <person name="Cha I.T."/>
            <person name="Park S.J."/>
            <person name="Kim S.J."/>
            <person name="Kim J.G."/>
            <person name="Jung M.Y."/>
            <person name="Shin K.S."/>
            <person name="Kwon K.K."/>
            <person name="Yang S.H."/>
            <person name="Seo Y.S."/>
            <person name="Rhee S.K."/>
        </authorList>
    </citation>
    <scope>NUCLEOTIDE SEQUENCE [LARGE SCALE GENOMIC DNA]</scope>
    <source>
        <strain evidence="8 9">KCTC 23939</strain>
    </source>
</reference>
<name>A0ABW7N502_9BACT</name>
<comment type="pathway">
    <text evidence="1">Porphyrin-containing compound metabolism; protoporphyrin-IX biosynthesis; protoporphyrinogen-IX from coproporphyrinogen-III (O2 route): step 1/1.</text>
</comment>
<dbReference type="EC" id="1.3.3.3" evidence="4"/>
<keyword evidence="6" id="KW-0350">Heme biosynthesis</keyword>
<evidence type="ECO:0000256" key="7">
    <source>
        <dbReference type="ARBA" id="ARBA00023244"/>
    </source>
</evidence>
<comment type="subunit">
    <text evidence="3">Homodimer.</text>
</comment>
<keyword evidence="5 8" id="KW-0560">Oxidoreductase</keyword>
<protein>
    <recommendedName>
        <fullName evidence="4">coproporphyrinogen oxidase</fullName>
        <ecNumber evidence="4">1.3.3.3</ecNumber>
    </recommendedName>
</protein>
<evidence type="ECO:0000256" key="6">
    <source>
        <dbReference type="ARBA" id="ARBA00023133"/>
    </source>
</evidence>
<dbReference type="Proteomes" id="UP001610063">
    <property type="component" value="Unassembled WGS sequence"/>
</dbReference>
<evidence type="ECO:0000256" key="5">
    <source>
        <dbReference type="ARBA" id="ARBA00023002"/>
    </source>
</evidence>
<dbReference type="InterPro" id="IPR018375">
    <property type="entry name" value="Coprogen_oxidase_CS"/>
</dbReference>
<keyword evidence="7" id="KW-0627">Porphyrin biosynthesis</keyword>
<dbReference type="SUPFAM" id="SSF102886">
    <property type="entry name" value="Coproporphyrinogen III oxidase"/>
    <property type="match status" value="1"/>
</dbReference>
<organism evidence="8 9">
    <name type="scientific">Marinoscillum luteum</name>
    <dbReference type="NCBI Taxonomy" id="861051"/>
    <lineage>
        <taxon>Bacteria</taxon>
        <taxon>Pseudomonadati</taxon>
        <taxon>Bacteroidota</taxon>
        <taxon>Cytophagia</taxon>
        <taxon>Cytophagales</taxon>
        <taxon>Reichenbachiellaceae</taxon>
        <taxon>Marinoscillum</taxon>
    </lineage>
</organism>